<proteinExistence type="predicted"/>
<feature type="compositionally biased region" description="Basic and acidic residues" evidence="1">
    <location>
        <begin position="49"/>
        <end position="58"/>
    </location>
</feature>
<feature type="region of interest" description="Disordered" evidence="1">
    <location>
        <begin position="1"/>
        <end position="60"/>
    </location>
</feature>
<accession>A0A6G1IPH2</accession>
<evidence type="ECO:0000313" key="3">
    <source>
        <dbReference type="Proteomes" id="UP000799291"/>
    </source>
</evidence>
<reference evidence="2" key="1">
    <citation type="journal article" date="2020" name="Stud. Mycol.">
        <title>101 Dothideomycetes genomes: a test case for predicting lifestyles and emergence of pathogens.</title>
        <authorList>
            <person name="Haridas S."/>
            <person name="Albert R."/>
            <person name="Binder M."/>
            <person name="Bloem J."/>
            <person name="Labutti K."/>
            <person name="Salamov A."/>
            <person name="Andreopoulos B."/>
            <person name="Baker S."/>
            <person name="Barry K."/>
            <person name="Bills G."/>
            <person name="Bluhm B."/>
            <person name="Cannon C."/>
            <person name="Castanera R."/>
            <person name="Culley D."/>
            <person name="Daum C."/>
            <person name="Ezra D."/>
            <person name="Gonzalez J."/>
            <person name="Henrissat B."/>
            <person name="Kuo A."/>
            <person name="Liang C."/>
            <person name="Lipzen A."/>
            <person name="Lutzoni F."/>
            <person name="Magnuson J."/>
            <person name="Mondo S."/>
            <person name="Nolan M."/>
            <person name="Ohm R."/>
            <person name="Pangilinan J."/>
            <person name="Park H.-J."/>
            <person name="Ramirez L."/>
            <person name="Alfaro M."/>
            <person name="Sun H."/>
            <person name="Tritt A."/>
            <person name="Yoshinaga Y."/>
            <person name="Zwiers L.-H."/>
            <person name="Turgeon B."/>
            <person name="Goodwin S."/>
            <person name="Spatafora J."/>
            <person name="Crous P."/>
            <person name="Grigoriev I."/>
        </authorList>
    </citation>
    <scope>NUCLEOTIDE SEQUENCE</scope>
    <source>
        <strain evidence="2">CBS 122367</strain>
    </source>
</reference>
<dbReference type="OrthoDB" id="4521980at2759"/>
<dbReference type="AlphaFoldDB" id="A0A6G1IPH2"/>
<organism evidence="2 3">
    <name type="scientific">Lentithecium fluviatile CBS 122367</name>
    <dbReference type="NCBI Taxonomy" id="1168545"/>
    <lineage>
        <taxon>Eukaryota</taxon>
        <taxon>Fungi</taxon>
        <taxon>Dikarya</taxon>
        <taxon>Ascomycota</taxon>
        <taxon>Pezizomycotina</taxon>
        <taxon>Dothideomycetes</taxon>
        <taxon>Pleosporomycetidae</taxon>
        <taxon>Pleosporales</taxon>
        <taxon>Massarineae</taxon>
        <taxon>Lentitheciaceae</taxon>
        <taxon>Lentithecium</taxon>
    </lineage>
</organism>
<keyword evidence="3" id="KW-1185">Reference proteome</keyword>
<sequence length="215" mass="24690">MAQEERKPSTSIWRRLARRDTRENLKKAATHHAVQPPPQKLHRRPTNTQKKEWRDKPTTAHIQQITTPTQRPRILTISTTRVVASDMRTTPFPASPYVRTVPWDVFLPPDQVYSLVMGFLPCEMEDKWFIYSEGPDNSGKMKVHFHRSWTGMKIATLFIVVDWKGEGAGKIVGVKWNGTDQTVGMNEEEAKYMVSTCCSWVLGVDLEEDVAVLLR</sequence>
<evidence type="ECO:0000256" key="1">
    <source>
        <dbReference type="SAM" id="MobiDB-lite"/>
    </source>
</evidence>
<dbReference type="EMBL" id="MU005600">
    <property type="protein sequence ID" value="KAF2679883.1"/>
    <property type="molecule type" value="Genomic_DNA"/>
</dbReference>
<name>A0A6G1IPH2_9PLEO</name>
<evidence type="ECO:0000313" key="2">
    <source>
        <dbReference type="EMBL" id="KAF2679883.1"/>
    </source>
</evidence>
<dbReference type="Proteomes" id="UP000799291">
    <property type="component" value="Unassembled WGS sequence"/>
</dbReference>
<protein>
    <submittedName>
        <fullName evidence="2">Uncharacterized protein</fullName>
    </submittedName>
</protein>
<gene>
    <name evidence="2" type="ORF">K458DRAFT_421954</name>
</gene>